<dbReference type="InterPro" id="IPR008979">
    <property type="entry name" value="Galactose-bd-like_sf"/>
</dbReference>
<name>A0ABQ6IG32_9MICO</name>
<evidence type="ECO:0000259" key="2">
    <source>
        <dbReference type="Pfam" id="PF07532"/>
    </source>
</evidence>
<reference evidence="4" key="1">
    <citation type="journal article" date="2019" name="Int. J. Syst. Evol. Microbiol.">
        <title>The Global Catalogue of Microorganisms (GCM) 10K type strain sequencing project: providing services to taxonomists for standard genome sequencing and annotation.</title>
        <authorList>
            <consortium name="The Broad Institute Genomics Platform"/>
            <consortium name="The Broad Institute Genome Sequencing Center for Infectious Disease"/>
            <person name="Wu L."/>
            <person name="Ma J."/>
        </authorList>
    </citation>
    <scope>NUCLEOTIDE SEQUENCE [LARGE SCALE GENOMIC DNA]</scope>
    <source>
        <strain evidence="4">NBRC 112299</strain>
    </source>
</reference>
<keyword evidence="4" id="KW-1185">Reference proteome</keyword>
<evidence type="ECO:0000313" key="3">
    <source>
        <dbReference type="EMBL" id="GMA36709.1"/>
    </source>
</evidence>
<feature type="region of interest" description="Disordered" evidence="1">
    <location>
        <begin position="1"/>
        <end position="29"/>
    </location>
</feature>
<dbReference type="Gene3D" id="2.60.120.260">
    <property type="entry name" value="Galactose-binding domain-like"/>
    <property type="match status" value="2"/>
</dbReference>
<dbReference type="RefSeq" id="WP_284328707.1">
    <property type="nucleotide sequence ID" value="NZ_BSUN01000001.1"/>
</dbReference>
<dbReference type="InterPro" id="IPR011081">
    <property type="entry name" value="Big_4"/>
</dbReference>
<dbReference type="Proteomes" id="UP001157125">
    <property type="component" value="Unassembled WGS sequence"/>
</dbReference>
<evidence type="ECO:0000256" key="1">
    <source>
        <dbReference type="SAM" id="MobiDB-lite"/>
    </source>
</evidence>
<sequence>MLDASGAGENLVVNPGFEDGKSPWETTGSGITIPSTSDVITGSYTAHFYKATDYTFTVSQTLTDVPAGDYRLSATVHGVANGDADSAYTTVASGIASNSADLSLDGWQNYDTATTDVISIVEGADVQVQATFKLTAGSWGAIDDFQLVAENPMPVADTAALESLLDEAAAYSADDYSVASYAALTRAVARGEWALGASAPSQATVDNAAEALQSAIDGLVPGDGTIPDPTVEPVAITVVDGEDIVLPSTVTVTSYDETTTTESVTWNDSVSWIDGPGVYTVTGTTANGWTATATITVTESALLLNGGFENGFEDVSPWDITASPWPDAAAGTFWVSGDDKRSGDYSLNFWNGTGAEFSGAATQNVTGLEPGAYTLSAWLTGGETADVTLTATTSEGFEATTWCCPAGATGPSTPPPRWSATTACSLLRSAGRSRTALGATSMTSP</sequence>
<comment type="caution">
    <text evidence="3">The sequence shown here is derived from an EMBL/GenBank/DDBJ whole genome shotgun (WGS) entry which is preliminary data.</text>
</comment>
<accession>A0ABQ6IG32</accession>
<proteinExistence type="predicted"/>
<organism evidence="3 4">
    <name type="scientific">Demequina litorisediminis</name>
    <dbReference type="NCBI Taxonomy" id="1849022"/>
    <lineage>
        <taxon>Bacteria</taxon>
        <taxon>Bacillati</taxon>
        <taxon>Actinomycetota</taxon>
        <taxon>Actinomycetes</taxon>
        <taxon>Micrococcales</taxon>
        <taxon>Demequinaceae</taxon>
        <taxon>Demequina</taxon>
    </lineage>
</organism>
<dbReference type="EMBL" id="BSUN01000001">
    <property type="protein sequence ID" value="GMA36709.1"/>
    <property type="molecule type" value="Genomic_DNA"/>
</dbReference>
<gene>
    <name evidence="3" type="ORF">GCM10025876_29130</name>
</gene>
<dbReference type="Gene3D" id="1.20.1270.90">
    <property type="entry name" value="AF1782-like"/>
    <property type="match status" value="1"/>
</dbReference>
<feature type="domain" description="Bacterial Ig-like" evidence="2">
    <location>
        <begin position="232"/>
        <end position="286"/>
    </location>
</feature>
<dbReference type="Pfam" id="PF07532">
    <property type="entry name" value="Big_4"/>
    <property type="match status" value="1"/>
</dbReference>
<dbReference type="SUPFAM" id="SSF49785">
    <property type="entry name" value="Galactose-binding domain-like"/>
    <property type="match status" value="1"/>
</dbReference>
<protein>
    <recommendedName>
        <fullName evidence="2">Bacterial Ig-like domain-containing protein</fullName>
    </recommendedName>
</protein>
<evidence type="ECO:0000313" key="4">
    <source>
        <dbReference type="Proteomes" id="UP001157125"/>
    </source>
</evidence>